<protein>
    <submittedName>
        <fullName evidence="2">Uncharacterized protein</fullName>
    </submittedName>
</protein>
<gene>
    <name evidence="2" type="ORF">LNV07_21880</name>
</gene>
<dbReference type="RefSeq" id="WP_263573333.1">
    <property type="nucleotide sequence ID" value="NZ_JAJIRN010000010.1"/>
</dbReference>
<keyword evidence="1" id="KW-0812">Transmembrane</keyword>
<evidence type="ECO:0000256" key="1">
    <source>
        <dbReference type="SAM" id="Phobius"/>
    </source>
</evidence>
<feature type="transmembrane region" description="Helical" evidence="1">
    <location>
        <begin position="69"/>
        <end position="91"/>
    </location>
</feature>
<sequence length="140" mass="16062">MSGQDLPLWRLNLLRAFYLLITVGLASSWGPSMLQHTDLWAQRRGELGAMLIGLAFFCIWGLRYPLQMLPLLIFELIWKTLWILVIAYPLWLGGAVTPGVEGSFYACLAGVVLTPLVLPWRYIAHHYFRKPAQPWRKPRA</sequence>
<proteinExistence type="predicted"/>
<organism evidence="2 3">
    <name type="scientific">Roseateles oligotrophus</name>
    <dbReference type="NCBI Taxonomy" id="1769250"/>
    <lineage>
        <taxon>Bacteria</taxon>
        <taxon>Pseudomonadati</taxon>
        <taxon>Pseudomonadota</taxon>
        <taxon>Betaproteobacteria</taxon>
        <taxon>Burkholderiales</taxon>
        <taxon>Sphaerotilaceae</taxon>
        <taxon>Roseateles</taxon>
    </lineage>
</organism>
<reference evidence="2 3" key="1">
    <citation type="submission" date="2021-11" db="EMBL/GenBank/DDBJ databases">
        <authorList>
            <person name="Liang Q."/>
            <person name="Mou H."/>
            <person name="Liu Z."/>
        </authorList>
    </citation>
    <scope>NUCLEOTIDE SEQUENCE [LARGE SCALE GENOMIC DNA]</scope>
    <source>
        <strain evidence="2 3">CHU3</strain>
    </source>
</reference>
<keyword evidence="3" id="KW-1185">Reference proteome</keyword>
<keyword evidence="1" id="KW-1133">Transmembrane helix</keyword>
<comment type="caution">
    <text evidence="2">The sequence shown here is derived from an EMBL/GenBank/DDBJ whole genome shotgun (WGS) entry which is preliminary data.</text>
</comment>
<keyword evidence="1" id="KW-0472">Membrane</keyword>
<dbReference type="Proteomes" id="UP001209701">
    <property type="component" value="Unassembled WGS sequence"/>
</dbReference>
<dbReference type="EMBL" id="JAJIRN010000010">
    <property type="protein sequence ID" value="MCV2370744.1"/>
    <property type="molecule type" value="Genomic_DNA"/>
</dbReference>
<feature type="transmembrane region" description="Helical" evidence="1">
    <location>
        <begin position="12"/>
        <end position="30"/>
    </location>
</feature>
<name>A0ABT2YL06_9BURK</name>
<evidence type="ECO:0000313" key="3">
    <source>
        <dbReference type="Proteomes" id="UP001209701"/>
    </source>
</evidence>
<feature type="transmembrane region" description="Helical" evidence="1">
    <location>
        <begin position="45"/>
        <end position="62"/>
    </location>
</feature>
<accession>A0ABT2YL06</accession>
<evidence type="ECO:0000313" key="2">
    <source>
        <dbReference type="EMBL" id="MCV2370744.1"/>
    </source>
</evidence>
<feature type="transmembrane region" description="Helical" evidence="1">
    <location>
        <begin position="103"/>
        <end position="123"/>
    </location>
</feature>